<gene>
    <name evidence="1" type="ORF">GCM10009639_54680</name>
</gene>
<dbReference type="RefSeq" id="WP_344341683.1">
    <property type="nucleotide sequence ID" value="NZ_BAAAKJ010000314.1"/>
</dbReference>
<proteinExistence type="predicted"/>
<name>A0ABN1YFZ2_9ACTN</name>
<accession>A0ABN1YFZ2</accession>
<dbReference type="Proteomes" id="UP001499863">
    <property type="component" value="Unassembled WGS sequence"/>
</dbReference>
<organism evidence="1 2">
    <name type="scientific">Kitasatospora putterlickiae</name>
    <dbReference type="NCBI Taxonomy" id="221725"/>
    <lineage>
        <taxon>Bacteria</taxon>
        <taxon>Bacillati</taxon>
        <taxon>Actinomycetota</taxon>
        <taxon>Actinomycetes</taxon>
        <taxon>Kitasatosporales</taxon>
        <taxon>Streptomycetaceae</taxon>
        <taxon>Kitasatospora</taxon>
    </lineage>
</organism>
<sequence length="74" mass="8693">MSTTFADLREACGTLTFRQADGYRLDRWNALSTSPAESYDERPRGINRCSWTRRVTYEWVRPGQGDKHPYRDGY</sequence>
<dbReference type="EMBL" id="BAAAKJ010000314">
    <property type="protein sequence ID" value="GAA1406648.1"/>
    <property type="molecule type" value="Genomic_DNA"/>
</dbReference>
<evidence type="ECO:0000313" key="1">
    <source>
        <dbReference type="EMBL" id="GAA1406648.1"/>
    </source>
</evidence>
<comment type="caution">
    <text evidence="1">The sequence shown here is derived from an EMBL/GenBank/DDBJ whole genome shotgun (WGS) entry which is preliminary data.</text>
</comment>
<evidence type="ECO:0000313" key="2">
    <source>
        <dbReference type="Proteomes" id="UP001499863"/>
    </source>
</evidence>
<keyword evidence="2" id="KW-1185">Reference proteome</keyword>
<protein>
    <submittedName>
        <fullName evidence="1">Uncharacterized protein</fullName>
    </submittedName>
</protein>
<reference evidence="1 2" key="1">
    <citation type="journal article" date="2019" name="Int. J. Syst. Evol. Microbiol.">
        <title>The Global Catalogue of Microorganisms (GCM) 10K type strain sequencing project: providing services to taxonomists for standard genome sequencing and annotation.</title>
        <authorList>
            <consortium name="The Broad Institute Genomics Platform"/>
            <consortium name="The Broad Institute Genome Sequencing Center for Infectious Disease"/>
            <person name="Wu L."/>
            <person name="Ma J."/>
        </authorList>
    </citation>
    <scope>NUCLEOTIDE SEQUENCE [LARGE SCALE GENOMIC DNA]</scope>
    <source>
        <strain evidence="1 2">JCM 12393</strain>
    </source>
</reference>